<dbReference type="PANTHER" id="PTHR22529">
    <property type="entry name" value="EPITHELIAL-STROMAL INTERACTION PROTEIN 1"/>
    <property type="match status" value="1"/>
</dbReference>
<evidence type="ECO:0000313" key="3">
    <source>
        <dbReference type="EMBL" id="KAG5283702.1"/>
    </source>
</evidence>
<evidence type="ECO:0000256" key="1">
    <source>
        <dbReference type="SAM" id="Coils"/>
    </source>
</evidence>
<feature type="coiled-coil region" evidence="1">
    <location>
        <begin position="72"/>
        <end position="125"/>
    </location>
</feature>
<organism evidence="3 4">
    <name type="scientific">Alosa alosa</name>
    <name type="common">allis shad</name>
    <dbReference type="NCBI Taxonomy" id="278164"/>
    <lineage>
        <taxon>Eukaryota</taxon>
        <taxon>Metazoa</taxon>
        <taxon>Chordata</taxon>
        <taxon>Craniata</taxon>
        <taxon>Vertebrata</taxon>
        <taxon>Euteleostomi</taxon>
        <taxon>Actinopterygii</taxon>
        <taxon>Neopterygii</taxon>
        <taxon>Teleostei</taxon>
        <taxon>Clupei</taxon>
        <taxon>Clupeiformes</taxon>
        <taxon>Clupeoidei</taxon>
        <taxon>Clupeidae</taxon>
        <taxon>Alosa</taxon>
    </lineage>
</organism>
<accession>A0AAV6HDX5</accession>
<evidence type="ECO:0000313" key="4">
    <source>
        <dbReference type="Proteomes" id="UP000823561"/>
    </source>
</evidence>
<dbReference type="PROSITE" id="PS51140">
    <property type="entry name" value="CUE"/>
    <property type="match status" value="1"/>
</dbReference>
<dbReference type="InterPro" id="IPR003892">
    <property type="entry name" value="CUE"/>
</dbReference>
<dbReference type="Proteomes" id="UP000823561">
    <property type="component" value="Chromosome 3"/>
</dbReference>
<dbReference type="PANTHER" id="PTHR22529:SF1">
    <property type="entry name" value="EPITHELIAL-STROMAL INTERACTION PROTEIN 1"/>
    <property type="match status" value="1"/>
</dbReference>
<reference evidence="3" key="1">
    <citation type="submission" date="2020-10" db="EMBL/GenBank/DDBJ databases">
        <title>Chromosome-scale genome assembly of the Allis shad, Alosa alosa.</title>
        <authorList>
            <person name="Margot Z."/>
            <person name="Christophe K."/>
            <person name="Cabau C."/>
            <person name="Louis A."/>
            <person name="Berthelot C."/>
            <person name="Parey E."/>
            <person name="Roest Crollius H."/>
            <person name="Montfort J."/>
            <person name="Robinson-Rechavi M."/>
            <person name="Bucao C."/>
            <person name="Bouchez O."/>
            <person name="Gislard M."/>
            <person name="Lluch J."/>
            <person name="Milhes M."/>
            <person name="Lampietro C."/>
            <person name="Lopez Roques C."/>
            <person name="Donnadieu C."/>
            <person name="Braasch I."/>
            <person name="Desvignes T."/>
            <person name="Postlethwait J."/>
            <person name="Bobe J."/>
            <person name="Guiguen Y."/>
        </authorList>
    </citation>
    <scope>NUCLEOTIDE SEQUENCE</scope>
    <source>
        <strain evidence="3">M-15738</strain>
        <tissue evidence="3">Blood</tissue>
    </source>
</reference>
<feature type="domain" description="CUE" evidence="2">
    <location>
        <begin position="236"/>
        <end position="275"/>
    </location>
</feature>
<comment type="caution">
    <text evidence="3">The sequence shown here is derived from an EMBL/GenBank/DDBJ whole genome shotgun (WGS) entry which is preliminary data.</text>
</comment>
<dbReference type="AlphaFoldDB" id="A0AAV6HDX5"/>
<name>A0AAV6HDX5_9TELE</name>
<dbReference type="InterPro" id="IPR026185">
    <property type="entry name" value="EPSTI1"/>
</dbReference>
<evidence type="ECO:0000259" key="2">
    <source>
        <dbReference type="PROSITE" id="PS51140"/>
    </source>
</evidence>
<proteinExistence type="predicted"/>
<protein>
    <recommendedName>
        <fullName evidence="2">CUE domain-containing protein</fullName>
    </recommendedName>
</protein>
<dbReference type="GO" id="GO:0043130">
    <property type="term" value="F:ubiquitin binding"/>
    <property type="evidence" value="ECO:0007669"/>
    <property type="project" value="InterPro"/>
</dbReference>
<keyword evidence="1" id="KW-0175">Coiled coil</keyword>
<dbReference type="CDD" id="cd14279">
    <property type="entry name" value="CUE"/>
    <property type="match status" value="1"/>
</dbReference>
<sequence length="275" mass="32287">MEQYQTQILTRIEYDYVRLQNVAVAQKEKDDLRRIKEENKHGPVQIHPERLGGCTTVADVRRKQQMELRQAGPQKKLRREELEKKKRQAEEEEILIKKAIQREKADKLEKKRQQEDQKRAEMYRHDHLMKQEQFLQRVEQTRLPSVEAGRSVPASSGNVMSVGTVKGDEEREQELRMKHRRANLAFLDRLQAGTTNTEQAFGTQYGGCQLKQEPQEDAVLSLEHIRTNTKEEFDADLDWVVMRLLSHFPHYEKAFVEDIVSQCNGDFQQAYNLLS</sequence>
<keyword evidence="4" id="KW-1185">Reference proteome</keyword>
<dbReference type="EMBL" id="JADWDJ010000003">
    <property type="protein sequence ID" value="KAG5283702.1"/>
    <property type="molecule type" value="Genomic_DNA"/>
</dbReference>
<gene>
    <name evidence="3" type="ORF">AALO_G00045030</name>
</gene>